<feature type="transmembrane region" description="Helical" evidence="9">
    <location>
        <begin position="326"/>
        <end position="348"/>
    </location>
</feature>
<keyword evidence="7" id="KW-0046">Antibiotic resistance</keyword>
<feature type="transmembrane region" description="Helical" evidence="9">
    <location>
        <begin position="102"/>
        <end position="120"/>
    </location>
</feature>
<feature type="transmembrane region" description="Helical" evidence="9">
    <location>
        <begin position="253"/>
        <end position="272"/>
    </location>
</feature>
<dbReference type="SUPFAM" id="SSF103473">
    <property type="entry name" value="MFS general substrate transporter"/>
    <property type="match status" value="1"/>
</dbReference>
<keyword evidence="2" id="KW-0813">Transport</keyword>
<evidence type="ECO:0000256" key="5">
    <source>
        <dbReference type="ARBA" id="ARBA00022989"/>
    </source>
</evidence>
<name>A0ABV2YC87_9ACTN</name>
<dbReference type="Pfam" id="PF07690">
    <property type="entry name" value="MFS_1"/>
    <property type="match status" value="1"/>
</dbReference>
<dbReference type="InterPro" id="IPR036259">
    <property type="entry name" value="MFS_trans_sf"/>
</dbReference>
<evidence type="ECO:0000256" key="4">
    <source>
        <dbReference type="ARBA" id="ARBA00022692"/>
    </source>
</evidence>
<feature type="transmembrane region" description="Helical" evidence="9">
    <location>
        <begin position="355"/>
        <end position="374"/>
    </location>
</feature>
<feature type="transmembrane region" description="Helical" evidence="9">
    <location>
        <begin position="73"/>
        <end position="90"/>
    </location>
</feature>
<protein>
    <submittedName>
        <fullName evidence="11">MFS transporter</fullName>
    </submittedName>
</protein>
<feature type="transmembrane region" description="Helical" evidence="9">
    <location>
        <begin position="126"/>
        <end position="148"/>
    </location>
</feature>
<dbReference type="RefSeq" id="WP_108953828.1">
    <property type="nucleotide sequence ID" value="NZ_BEVZ01000003.1"/>
</dbReference>
<evidence type="ECO:0000256" key="9">
    <source>
        <dbReference type="SAM" id="Phobius"/>
    </source>
</evidence>
<keyword evidence="3" id="KW-1003">Cell membrane</keyword>
<dbReference type="InterPro" id="IPR011701">
    <property type="entry name" value="MFS"/>
</dbReference>
<accession>A0ABV2YC87</accession>
<evidence type="ECO:0000313" key="11">
    <source>
        <dbReference type="EMBL" id="MEU3553149.1"/>
    </source>
</evidence>
<dbReference type="Gene3D" id="1.20.1720.10">
    <property type="entry name" value="Multidrug resistance protein D"/>
    <property type="match status" value="1"/>
</dbReference>
<evidence type="ECO:0000256" key="3">
    <source>
        <dbReference type="ARBA" id="ARBA00022475"/>
    </source>
</evidence>
<feature type="domain" description="Major facilitator superfamily (MFS) profile" evidence="10">
    <location>
        <begin position="35"/>
        <end position="498"/>
    </location>
</feature>
<keyword evidence="4 9" id="KW-0812">Transmembrane</keyword>
<dbReference type="InterPro" id="IPR005829">
    <property type="entry name" value="Sugar_transporter_CS"/>
</dbReference>
<keyword evidence="5 9" id="KW-1133">Transmembrane helix</keyword>
<reference evidence="11 12" key="1">
    <citation type="submission" date="2024-06" db="EMBL/GenBank/DDBJ databases">
        <title>The Natural Products Discovery Center: Release of the First 8490 Sequenced Strains for Exploring Actinobacteria Biosynthetic Diversity.</title>
        <authorList>
            <person name="Kalkreuter E."/>
            <person name="Kautsar S.A."/>
            <person name="Yang D."/>
            <person name="Bader C.D."/>
            <person name="Teijaro C.N."/>
            <person name="Fluegel L."/>
            <person name="Davis C.M."/>
            <person name="Simpson J.R."/>
            <person name="Lauterbach L."/>
            <person name="Steele A.D."/>
            <person name="Gui C."/>
            <person name="Meng S."/>
            <person name="Li G."/>
            <person name="Viehrig K."/>
            <person name="Ye F."/>
            <person name="Su P."/>
            <person name="Kiefer A.F."/>
            <person name="Nichols A."/>
            <person name="Cepeda A.J."/>
            <person name="Yan W."/>
            <person name="Fan B."/>
            <person name="Jiang Y."/>
            <person name="Adhikari A."/>
            <person name="Zheng C.-J."/>
            <person name="Schuster L."/>
            <person name="Cowan T.M."/>
            <person name="Smanski M.J."/>
            <person name="Chevrette M.G."/>
            <person name="De Carvalho L.P.S."/>
            <person name="Shen B."/>
        </authorList>
    </citation>
    <scope>NUCLEOTIDE SEQUENCE [LARGE SCALE GENOMIC DNA]</scope>
    <source>
        <strain evidence="11 12">NPDC038104</strain>
    </source>
</reference>
<dbReference type="CDD" id="cd17321">
    <property type="entry name" value="MFS_MMR_MDR_like"/>
    <property type="match status" value="1"/>
</dbReference>
<feature type="transmembrane region" description="Helical" evidence="9">
    <location>
        <begin position="474"/>
        <end position="495"/>
    </location>
</feature>
<feature type="transmembrane region" description="Helical" evidence="9">
    <location>
        <begin position="33"/>
        <end position="53"/>
    </location>
</feature>
<evidence type="ECO:0000256" key="1">
    <source>
        <dbReference type="ARBA" id="ARBA00004651"/>
    </source>
</evidence>
<evidence type="ECO:0000256" key="8">
    <source>
        <dbReference type="SAM" id="MobiDB-lite"/>
    </source>
</evidence>
<feature type="transmembrane region" description="Helical" evidence="9">
    <location>
        <begin position="192"/>
        <end position="210"/>
    </location>
</feature>
<evidence type="ECO:0000313" key="12">
    <source>
        <dbReference type="Proteomes" id="UP001550850"/>
    </source>
</evidence>
<keyword evidence="12" id="KW-1185">Reference proteome</keyword>
<dbReference type="InterPro" id="IPR020846">
    <property type="entry name" value="MFS_dom"/>
</dbReference>
<evidence type="ECO:0000259" key="10">
    <source>
        <dbReference type="PROSITE" id="PS50850"/>
    </source>
</evidence>
<comment type="caution">
    <text evidence="11">The sequence shown here is derived from an EMBL/GenBank/DDBJ whole genome shotgun (WGS) entry which is preliminary data.</text>
</comment>
<feature type="transmembrane region" description="Helical" evidence="9">
    <location>
        <begin position="222"/>
        <end position="241"/>
    </location>
</feature>
<dbReference type="NCBIfam" id="TIGR00711">
    <property type="entry name" value="efflux_EmrB"/>
    <property type="match status" value="1"/>
</dbReference>
<dbReference type="Proteomes" id="UP001550850">
    <property type="component" value="Unassembled WGS sequence"/>
</dbReference>
<sequence>MNESSPPALPGPIRTTSPTAPEGPDGLPDPRRWWGLVFIALAQLMVVLDSTIVNIALPSAQRALDMSDGSRQWVITAYTLAFGGLLLLGGRIADVVGRKRTLVIGLVGFAVASALGGAAQTPGMLFAARALQGVFAALLAPSALSLMTTTFTDPRERSKAFGVFGALAAAGGAIGLLLGGVLTEYVDWRWCLYANIPIALVAVAGTLLLLRDRPGTRAAKLDVPGVVLGCGGLVAVVYGFSEAEARGWVDARVLALLLGGLLLLACFTYWQTRTPTPLLPLRVLADRNRAGSFLTMSFGTIGVFGVYLFMTYYLQEVLGYSALEAGLAFLPMSAAIMTGSTQVAARLLPRVPPRLLLVPGVLLGASGLTLLALVEADSAYATHVLPGMLLMGLGMGMTYMPIFATATLGVRPQDAGVTSAMVNTTQQVGGSLGTALLNTIAASATSTYLDAHRAGPAEEARVLRDAAVHGFSQALWWTVGAMLLAALVAGLLVTAGPASRSGAAPGPPASPAPPGT</sequence>
<feature type="transmembrane region" description="Helical" evidence="9">
    <location>
        <begin position="380"/>
        <end position="402"/>
    </location>
</feature>
<feature type="transmembrane region" description="Helical" evidence="9">
    <location>
        <begin position="160"/>
        <end position="180"/>
    </location>
</feature>
<gene>
    <name evidence="11" type="ORF">AB0E65_02750</name>
</gene>
<dbReference type="PROSITE" id="PS50850">
    <property type="entry name" value="MFS"/>
    <property type="match status" value="1"/>
</dbReference>
<dbReference type="Gene3D" id="1.20.1250.20">
    <property type="entry name" value="MFS general substrate transporter like domains"/>
    <property type="match status" value="1"/>
</dbReference>
<dbReference type="PANTHER" id="PTHR42718:SF46">
    <property type="entry name" value="BLR6921 PROTEIN"/>
    <property type="match status" value="1"/>
</dbReference>
<organism evidence="11 12">
    <name type="scientific">Streptomyces fragilis</name>
    <dbReference type="NCBI Taxonomy" id="67301"/>
    <lineage>
        <taxon>Bacteria</taxon>
        <taxon>Bacillati</taxon>
        <taxon>Actinomycetota</taxon>
        <taxon>Actinomycetes</taxon>
        <taxon>Kitasatosporales</taxon>
        <taxon>Streptomycetaceae</taxon>
        <taxon>Streptomyces</taxon>
    </lineage>
</organism>
<feature type="transmembrane region" description="Helical" evidence="9">
    <location>
        <begin position="293"/>
        <end position="314"/>
    </location>
</feature>
<evidence type="ECO:0000256" key="2">
    <source>
        <dbReference type="ARBA" id="ARBA00022448"/>
    </source>
</evidence>
<evidence type="ECO:0000256" key="7">
    <source>
        <dbReference type="ARBA" id="ARBA00023251"/>
    </source>
</evidence>
<dbReference type="PANTHER" id="PTHR42718">
    <property type="entry name" value="MAJOR FACILITATOR SUPERFAMILY MULTIDRUG TRANSPORTER MFSC"/>
    <property type="match status" value="1"/>
</dbReference>
<dbReference type="PROSITE" id="PS00216">
    <property type="entry name" value="SUGAR_TRANSPORT_1"/>
    <property type="match status" value="1"/>
</dbReference>
<comment type="subcellular location">
    <subcellularLocation>
        <location evidence="1">Cell membrane</location>
        <topology evidence="1">Multi-pass membrane protein</topology>
    </subcellularLocation>
</comment>
<feature type="region of interest" description="Disordered" evidence="8">
    <location>
        <begin position="1"/>
        <end position="26"/>
    </location>
</feature>
<dbReference type="InterPro" id="IPR004638">
    <property type="entry name" value="EmrB-like"/>
</dbReference>
<keyword evidence="6 9" id="KW-0472">Membrane</keyword>
<dbReference type="EMBL" id="JBEZUR010000002">
    <property type="protein sequence ID" value="MEU3553149.1"/>
    <property type="molecule type" value="Genomic_DNA"/>
</dbReference>
<dbReference type="PRINTS" id="PR01036">
    <property type="entry name" value="TCRTETB"/>
</dbReference>
<proteinExistence type="predicted"/>
<evidence type="ECO:0000256" key="6">
    <source>
        <dbReference type="ARBA" id="ARBA00023136"/>
    </source>
</evidence>